<gene>
    <name evidence="2" type="ORF">EVAR_91368_1</name>
</gene>
<organism evidence="2 3">
    <name type="scientific">Eumeta variegata</name>
    <name type="common">Bagworm moth</name>
    <name type="synonym">Eumeta japonica</name>
    <dbReference type="NCBI Taxonomy" id="151549"/>
    <lineage>
        <taxon>Eukaryota</taxon>
        <taxon>Metazoa</taxon>
        <taxon>Ecdysozoa</taxon>
        <taxon>Arthropoda</taxon>
        <taxon>Hexapoda</taxon>
        <taxon>Insecta</taxon>
        <taxon>Pterygota</taxon>
        <taxon>Neoptera</taxon>
        <taxon>Endopterygota</taxon>
        <taxon>Lepidoptera</taxon>
        <taxon>Glossata</taxon>
        <taxon>Ditrysia</taxon>
        <taxon>Tineoidea</taxon>
        <taxon>Psychidae</taxon>
        <taxon>Oiketicinae</taxon>
        <taxon>Eumeta</taxon>
    </lineage>
</organism>
<reference evidence="2 3" key="1">
    <citation type="journal article" date="2019" name="Commun. Biol.">
        <title>The bagworm genome reveals a unique fibroin gene that provides high tensile strength.</title>
        <authorList>
            <person name="Kono N."/>
            <person name="Nakamura H."/>
            <person name="Ohtoshi R."/>
            <person name="Tomita M."/>
            <person name="Numata K."/>
            <person name="Arakawa K."/>
        </authorList>
    </citation>
    <scope>NUCLEOTIDE SEQUENCE [LARGE SCALE GENOMIC DNA]</scope>
</reference>
<protein>
    <submittedName>
        <fullName evidence="2">Uncharacterized protein</fullName>
    </submittedName>
</protein>
<sequence length="105" mass="11802">MYRGAVASSLAPAAGDERGRVLCEHARDSGAQADRPRYLWMDELVYKLEEAQSKTFQIQTLRFCFRTSNGKTRAEREQSAGGRRRRTRAAARGESASPARSFQFS</sequence>
<evidence type="ECO:0000313" key="2">
    <source>
        <dbReference type="EMBL" id="GBP60333.1"/>
    </source>
</evidence>
<name>A0A4C1XAW5_EUMVA</name>
<dbReference type="AlphaFoldDB" id="A0A4C1XAW5"/>
<dbReference type="EMBL" id="BGZK01000786">
    <property type="protein sequence ID" value="GBP60333.1"/>
    <property type="molecule type" value="Genomic_DNA"/>
</dbReference>
<comment type="caution">
    <text evidence="2">The sequence shown here is derived from an EMBL/GenBank/DDBJ whole genome shotgun (WGS) entry which is preliminary data.</text>
</comment>
<feature type="region of interest" description="Disordered" evidence="1">
    <location>
        <begin position="69"/>
        <end position="105"/>
    </location>
</feature>
<evidence type="ECO:0000313" key="3">
    <source>
        <dbReference type="Proteomes" id="UP000299102"/>
    </source>
</evidence>
<keyword evidence="3" id="KW-1185">Reference proteome</keyword>
<dbReference type="Proteomes" id="UP000299102">
    <property type="component" value="Unassembled WGS sequence"/>
</dbReference>
<evidence type="ECO:0000256" key="1">
    <source>
        <dbReference type="SAM" id="MobiDB-lite"/>
    </source>
</evidence>
<accession>A0A4C1XAW5</accession>
<proteinExistence type="predicted"/>